<proteinExistence type="inferred from homology"/>
<dbReference type="EMBL" id="JBHSDH010000010">
    <property type="protein sequence ID" value="MFC4291311.1"/>
    <property type="molecule type" value="Genomic_DNA"/>
</dbReference>
<comment type="pathway">
    <text evidence="1 7 8">Porphyrin-containing compound metabolism; protoporphyrin-IX biosynthesis; coproporphyrinogen-III from 5-aminolevulinate: step 4/4.</text>
</comment>
<dbReference type="PANTHER" id="PTHR21091">
    <property type="entry name" value="METHYLTETRAHYDROFOLATE:HOMOCYSTEINE METHYLTRANSFERASE RELATED"/>
    <property type="match status" value="1"/>
</dbReference>
<comment type="subunit">
    <text evidence="7">Homodimer.</text>
</comment>
<keyword evidence="5 7" id="KW-0456">Lyase</keyword>
<dbReference type="EC" id="4.1.1.37" evidence="3 7"/>
<dbReference type="PANTHER" id="PTHR21091:SF169">
    <property type="entry name" value="UROPORPHYRINOGEN DECARBOXYLASE"/>
    <property type="match status" value="1"/>
</dbReference>
<dbReference type="PROSITE" id="PS00906">
    <property type="entry name" value="UROD_1"/>
    <property type="match status" value="1"/>
</dbReference>
<evidence type="ECO:0000256" key="8">
    <source>
        <dbReference type="RuleBase" id="RU000554"/>
    </source>
</evidence>
<organism evidence="11 12">
    <name type="scientific">Sphingorhabdus arenilitoris</name>
    <dbReference type="NCBI Taxonomy" id="1490041"/>
    <lineage>
        <taxon>Bacteria</taxon>
        <taxon>Pseudomonadati</taxon>
        <taxon>Pseudomonadota</taxon>
        <taxon>Alphaproteobacteria</taxon>
        <taxon>Sphingomonadales</taxon>
        <taxon>Sphingomonadaceae</taxon>
        <taxon>Sphingorhabdus</taxon>
    </lineage>
</organism>
<feature type="binding site" evidence="7">
    <location>
        <position position="77"/>
    </location>
    <ligand>
        <name>substrate</name>
    </ligand>
</feature>
<comment type="function">
    <text evidence="7">Catalyzes the decarboxylation of four acetate groups of uroporphyrinogen-III to yield coproporphyrinogen-III.</text>
</comment>
<dbReference type="Proteomes" id="UP001595887">
    <property type="component" value="Unassembled WGS sequence"/>
</dbReference>
<evidence type="ECO:0000256" key="1">
    <source>
        <dbReference type="ARBA" id="ARBA00004804"/>
    </source>
</evidence>
<evidence type="ECO:0000259" key="10">
    <source>
        <dbReference type="PROSITE" id="PS00906"/>
    </source>
</evidence>
<evidence type="ECO:0000256" key="3">
    <source>
        <dbReference type="ARBA" id="ARBA00012288"/>
    </source>
</evidence>
<feature type="binding site" evidence="7">
    <location>
        <position position="151"/>
    </location>
    <ligand>
        <name>substrate</name>
    </ligand>
</feature>
<dbReference type="NCBIfam" id="TIGR01464">
    <property type="entry name" value="hemE"/>
    <property type="match status" value="1"/>
</dbReference>
<dbReference type="CDD" id="cd00717">
    <property type="entry name" value="URO-D"/>
    <property type="match status" value="1"/>
</dbReference>
<feature type="site" description="Transition state stabilizer" evidence="7">
    <location>
        <position position="77"/>
    </location>
</feature>
<comment type="similarity">
    <text evidence="2 7 9">Belongs to the uroporphyrinogen decarboxylase family.</text>
</comment>
<sequence length="347" mass="37591">MPALPVKKLLNVLRGQKEDIPPVWLMRQAGRYLPEYRALRADKGGFLELVYDSDAAAEVTLQPIRRFGFDGSILFSDILIIPYAMGQDLWFEAGEGPRLAPRMAETPLDSLKADLSRLEPIYDTVRKVAAALPAEVTFLGFAGSPWTISTYMVNGQGSKDQSETRRMAYNEPERFAALIDAIADMTVDYLSGQIDAGVDAVQLFDSWAGSLSPQQFDRWVIAPNAKIVEALKARHPDVPVIGFPKGAGGKLAAYANATGVDAIGIDETVDPVWANQILPKGMPVQGNLDPLALIAGGDSLEIAVSAIKSAFQDRPHIFNLGHGIQQDTPIDHVTKLLKLVQGDNASG</sequence>
<accession>A0ABV8RGA7</accession>
<evidence type="ECO:0000256" key="6">
    <source>
        <dbReference type="ARBA" id="ARBA00023244"/>
    </source>
</evidence>
<evidence type="ECO:0000256" key="2">
    <source>
        <dbReference type="ARBA" id="ARBA00009935"/>
    </source>
</evidence>
<evidence type="ECO:0000256" key="9">
    <source>
        <dbReference type="RuleBase" id="RU004169"/>
    </source>
</evidence>
<protein>
    <recommendedName>
        <fullName evidence="3 7">Uroporphyrinogen decarboxylase</fullName>
        <shortName evidence="7">UPD</shortName>
        <shortName evidence="7">URO-D</shortName>
        <ecNumber evidence="3 7">4.1.1.37</ecNumber>
    </recommendedName>
</protein>
<keyword evidence="4 7" id="KW-0210">Decarboxylase</keyword>
<evidence type="ECO:0000313" key="11">
    <source>
        <dbReference type="EMBL" id="MFC4291311.1"/>
    </source>
</evidence>
<evidence type="ECO:0000313" key="12">
    <source>
        <dbReference type="Proteomes" id="UP001595887"/>
    </source>
</evidence>
<keyword evidence="12" id="KW-1185">Reference proteome</keyword>
<dbReference type="Gene3D" id="3.20.20.210">
    <property type="match status" value="1"/>
</dbReference>
<dbReference type="GO" id="GO:0004853">
    <property type="term" value="F:uroporphyrinogen decarboxylase activity"/>
    <property type="evidence" value="ECO:0007669"/>
    <property type="project" value="UniProtKB-EC"/>
</dbReference>
<feature type="binding site" evidence="7">
    <location>
        <position position="322"/>
    </location>
    <ligand>
        <name>substrate</name>
    </ligand>
</feature>
<comment type="caution">
    <text evidence="7">Lacks conserved residue(s) required for the propagation of feature annotation.</text>
</comment>
<dbReference type="InterPro" id="IPR038071">
    <property type="entry name" value="UROD/MetE-like_sf"/>
</dbReference>
<comment type="caution">
    <text evidence="11">The sequence shown here is derived from an EMBL/GenBank/DDBJ whole genome shotgun (WGS) entry which is preliminary data.</text>
</comment>
<gene>
    <name evidence="7 11" type="primary">hemE</name>
    <name evidence="11" type="ORF">ACFOWX_02665</name>
</gene>
<feature type="binding site" evidence="7">
    <location>
        <begin position="27"/>
        <end position="31"/>
    </location>
    <ligand>
        <name>substrate</name>
    </ligand>
</feature>
<keyword evidence="7" id="KW-0963">Cytoplasm</keyword>
<keyword evidence="6 7" id="KW-0627">Porphyrin biosynthesis</keyword>
<feature type="domain" description="Uroporphyrinogen decarboxylase (URO-D)" evidence="10">
    <location>
        <begin position="22"/>
        <end position="31"/>
    </location>
</feature>
<evidence type="ECO:0000256" key="5">
    <source>
        <dbReference type="ARBA" id="ARBA00023239"/>
    </source>
</evidence>
<dbReference type="RefSeq" id="WP_381421015.1">
    <property type="nucleotide sequence ID" value="NZ_JBHSDH010000010.1"/>
</dbReference>
<dbReference type="Pfam" id="PF01208">
    <property type="entry name" value="URO-D"/>
    <property type="match status" value="1"/>
</dbReference>
<dbReference type="InterPro" id="IPR000257">
    <property type="entry name" value="Uroporphyrinogen_deCOase"/>
</dbReference>
<comment type="subcellular location">
    <subcellularLocation>
        <location evidence="7">Cytoplasm</location>
    </subcellularLocation>
</comment>
<dbReference type="HAMAP" id="MF_00218">
    <property type="entry name" value="URO_D"/>
    <property type="match status" value="1"/>
</dbReference>
<reference evidence="12" key="1">
    <citation type="journal article" date="2019" name="Int. J. Syst. Evol. Microbiol.">
        <title>The Global Catalogue of Microorganisms (GCM) 10K type strain sequencing project: providing services to taxonomists for standard genome sequencing and annotation.</title>
        <authorList>
            <consortium name="The Broad Institute Genomics Platform"/>
            <consortium name="The Broad Institute Genome Sequencing Center for Infectious Disease"/>
            <person name="Wu L."/>
            <person name="Ma J."/>
        </authorList>
    </citation>
    <scope>NUCLEOTIDE SEQUENCE [LARGE SCALE GENOMIC DNA]</scope>
    <source>
        <strain evidence="12">CECT 8531</strain>
    </source>
</reference>
<name>A0ABV8RGA7_9SPHN</name>
<evidence type="ECO:0000256" key="4">
    <source>
        <dbReference type="ARBA" id="ARBA00022793"/>
    </source>
</evidence>
<feature type="binding site" evidence="7">
    <location>
        <position position="206"/>
    </location>
    <ligand>
        <name>substrate</name>
    </ligand>
</feature>
<dbReference type="InterPro" id="IPR006361">
    <property type="entry name" value="Uroporphyrinogen_deCO2ase_HemE"/>
</dbReference>
<evidence type="ECO:0000256" key="7">
    <source>
        <dbReference type="HAMAP-Rule" id="MF_00218"/>
    </source>
</evidence>
<comment type="catalytic activity">
    <reaction evidence="7 8">
        <text>uroporphyrinogen III + 4 H(+) = coproporphyrinogen III + 4 CO2</text>
        <dbReference type="Rhea" id="RHEA:19865"/>
        <dbReference type="ChEBI" id="CHEBI:15378"/>
        <dbReference type="ChEBI" id="CHEBI:16526"/>
        <dbReference type="ChEBI" id="CHEBI:57308"/>
        <dbReference type="ChEBI" id="CHEBI:57309"/>
        <dbReference type="EC" id="4.1.1.37"/>
    </reaction>
</comment>
<dbReference type="SUPFAM" id="SSF51726">
    <property type="entry name" value="UROD/MetE-like"/>
    <property type="match status" value="1"/>
</dbReference>